<dbReference type="InterPro" id="IPR018911">
    <property type="entry name" value="Gmad2_Ig-like_dom"/>
</dbReference>
<feature type="domain" description="Bacterial spore germination immunoglobulin-like" evidence="2">
    <location>
        <begin position="281"/>
        <end position="357"/>
    </location>
</feature>
<organism evidence="3 4">
    <name type="scientific">Candidatus Kaiserbacteria bacterium RIFCSPHIGHO2_12_FULL_53_13</name>
    <dbReference type="NCBI Taxonomy" id="1798502"/>
    <lineage>
        <taxon>Bacteria</taxon>
        <taxon>Candidatus Kaiseribacteriota</taxon>
    </lineage>
</organism>
<protein>
    <recommendedName>
        <fullName evidence="2">Bacterial spore germination immunoglobulin-like domain-containing protein</fullName>
    </recommendedName>
</protein>
<evidence type="ECO:0000313" key="3">
    <source>
        <dbReference type="EMBL" id="OGG71241.1"/>
    </source>
</evidence>
<gene>
    <name evidence="3" type="ORF">A3F27_00040</name>
</gene>
<dbReference type="Proteomes" id="UP000176689">
    <property type="component" value="Unassembled WGS sequence"/>
</dbReference>
<keyword evidence="1" id="KW-0812">Transmembrane</keyword>
<comment type="caution">
    <text evidence="3">The sequence shown here is derived from an EMBL/GenBank/DDBJ whole genome shotgun (WGS) entry which is preliminary data.</text>
</comment>
<dbReference type="EMBL" id="MFLP01000006">
    <property type="protein sequence ID" value="OGG71241.1"/>
    <property type="molecule type" value="Genomic_DNA"/>
</dbReference>
<accession>A0A1F6EC69</accession>
<proteinExistence type="predicted"/>
<dbReference type="AlphaFoldDB" id="A0A1F6EC69"/>
<name>A0A1F6EC69_9BACT</name>
<reference evidence="3 4" key="1">
    <citation type="journal article" date="2016" name="Nat. Commun.">
        <title>Thousands of microbial genomes shed light on interconnected biogeochemical processes in an aquifer system.</title>
        <authorList>
            <person name="Anantharaman K."/>
            <person name="Brown C.T."/>
            <person name="Hug L.A."/>
            <person name="Sharon I."/>
            <person name="Castelle C.J."/>
            <person name="Probst A.J."/>
            <person name="Thomas B.C."/>
            <person name="Singh A."/>
            <person name="Wilkins M.J."/>
            <person name="Karaoz U."/>
            <person name="Brodie E.L."/>
            <person name="Williams K.H."/>
            <person name="Hubbard S.S."/>
            <person name="Banfield J.F."/>
        </authorList>
    </citation>
    <scope>NUCLEOTIDE SEQUENCE [LARGE SCALE GENOMIC DNA]</scope>
</reference>
<evidence type="ECO:0000256" key="1">
    <source>
        <dbReference type="SAM" id="Phobius"/>
    </source>
</evidence>
<sequence length="387" mass="41535">MKTSAIIGMLVSIAVIVGIWFWMDKNASPQSAAVDYKNATYVIDGQPVTLVNDRAETPAAPGSASKIVTQYFGNEAAGDLDGDRQDDIAFILTQDRGGSGTFFYAAAALKTADGYRGTNAILLGDRVAPQTTEIRNGLLIANYADRAQGEPMTARPSVGVSKYLTLADSTLKEIAPLSKGEQVSFGYLTIGHEVRSFRPCGEGQPEYWLSGDSPALDELKGAYAREVSDVPPSAYTPLFAVLAGRITDTPADGFGADYAHALRVSELIRADREESCKSDMIIVTSPRAGAAIASPLTVEGYARGPWYFEASFPLILTDWDGKIIAEGYATAQGEWMTESFVPFNGTLEFKKPEAANGFSRKGTLIFKKDNPSGMPEKDDSMSIPVGF</sequence>
<feature type="transmembrane region" description="Helical" evidence="1">
    <location>
        <begin position="5"/>
        <end position="23"/>
    </location>
</feature>
<evidence type="ECO:0000259" key="2">
    <source>
        <dbReference type="Pfam" id="PF10648"/>
    </source>
</evidence>
<evidence type="ECO:0000313" key="4">
    <source>
        <dbReference type="Proteomes" id="UP000176689"/>
    </source>
</evidence>
<keyword evidence="1" id="KW-0472">Membrane</keyword>
<dbReference type="Pfam" id="PF10648">
    <property type="entry name" value="Gmad2"/>
    <property type="match status" value="1"/>
</dbReference>
<keyword evidence="1" id="KW-1133">Transmembrane helix</keyword>